<evidence type="ECO:0000256" key="7">
    <source>
        <dbReference type="ARBA" id="ARBA00053401"/>
    </source>
</evidence>
<dbReference type="SUPFAM" id="SSF51064">
    <property type="entry name" value="Head domain of nucleotide exchange factor GrpE"/>
    <property type="match status" value="1"/>
</dbReference>
<keyword evidence="5 10" id="KW-0346">Stress response</keyword>
<dbReference type="AlphaFoldDB" id="A0A968G878"/>
<gene>
    <name evidence="10" type="primary">grpE</name>
    <name evidence="14" type="ORF">HCT14_02430</name>
</gene>
<evidence type="ECO:0000256" key="8">
    <source>
        <dbReference type="ARBA" id="ARBA00072274"/>
    </source>
</evidence>
<name>A0A968G878_9SPIO</name>
<dbReference type="InterPro" id="IPR013805">
    <property type="entry name" value="GrpE_CC"/>
</dbReference>
<dbReference type="GO" id="GO:0005737">
    <property type="term" value="C:cytoplasm"/>
    <property type="evidence" value="ECO:0007669"/>
    <property type="project" value="UniProtKB-SubCell"/>
</dbReference>
<dbReference type="PANTHER" id="PTHR21237:SF23">
    <property type="entry name" value="GRPE PROTEIN HOMOLOG, MITOCHONDRIAL"/>
    <property type="match status" value="1"/>
</dbReference>
<feature type="compositionally biased region" description="Basic and acidic residues" evidence="13">
    <location>
        <begin position="1"/>
        <end position="27"/>
    </location>
</feature>
<dbReference type="EMBL" id="JAATLJ010000001">
    <property type="protein sequence ID" value="NIZ40370.1"/>
    <property type="molecule type" value="Genomic_DNA"/>
</dbReference>
<comment type="similarity">
    <text evidence="2 10 12">Belongs to the GrpE family.</text>
</comment>
<dbReference type="Pfam" id="PF01025">
    <property type="entry name" value="GrpE"/>
    <property type="match status" value="1"/>
</dbReference>
<keyword evidence="6 10" id="KW-0143">Chaperone</keyword>
<evidence type="ECO:0000256" key="6">
    <source>
        <dbReference type="ARBA" id="ARBA00023186"/>
    </source>
</evidence>
<dbReference type="Gene3D" id="2.30.22.10">
    <property type="entry name" value="Head domain of nucleotide exchange factor GrpE"/>
    <property type="match status" value="1"/>
</dbReference>
<dbReference type="GO" id="GO:0051082">
    <property type="term" value="F:unfolded protein binding"/>
    <property type="evidence" value="ECO:0007669"/>
    <property type="project" value="TreeGrafter"/>
</dbReference>
<dbReference type="CDD" id="cd00446">
    <property type="entry name" value="GrpE"/>
    <property type="match status" value="1"/>
</dbReference>
<dbReference type="GO" id="GO:0000774">
    <property type="term" value="F:adenyl-nucleotide exchange factor activity"/>
    <property type="evidence" value="ECO:0007669"/>
    <property type="project" value="InterPro"/>
</dbReference>
<evidence type="ECO:0000256" key="13">
    <source>
        <dbReference type="SAM" id="MobiDB-lite"/>
    </source>
</evidence>
<dbReference type="PANTHER" id="PTHR21237">
    <property type="entry name" value="GRPE PROTEIN"/>
    <property type="match status" value="1"/>
</dbReference>
<keyword evidence="4 10" id="KW-0963">Cytoplasm</keyword>
<dbReference type="FunFam" id="2.30.22.10:FF:000001">
    <property type="entry name" value="Protein GrpE"/>
    <property type="match status" value="1"/>
</dbReference>
<dbReference type="RefSeq" id="WP_167699971.1">
    <property type="nucleotide sequence ID" value="NZ_CP118174.1"/>
</dbReference>
<dbReference type="Gene3D" id="3.90.20.20">
    <property type="match status" value="1"/>
</dbReference>
<comment type="subcellular location">
    <subcellularLocation>
        <location evidence="1 10">Cytoplasm</location>
    </subcellularLocation>
</comment>
<dbReference type="GO" id="GO:0051087">
    <property type="term" value="F:protein-folding chaperone binding"/>
    <property type="evidence" value="ECO:0007669"/>
    <property type="project" value="InterPro"/>
</dbReference>
<evidence type="ECO:0000256" key="9">
    <source>
        <dbReference type="ARBA" id="ARBA00076414"/>
    </source>
</evidence>
<evidence type="ECO:0000256" key="12">
    <source>
        <dbReference type="RuleBase" id="RU004478"/>
    </source>
</evidence>
<evidence type="ECO:0000256" key="2">
    <source>
        <dbReference type="ARBA" id="ARBA00009054"/>
    </source>
</evidence>
<reference evidence="14 15" key="1">
    <citation type="submission" date="2020-03" db="EMBL/GenBank/DDBJ databases">
        <title>Spirochaetal bacteria isolated from arthropods constitute a novel genus Entomospira genus novum within the order Spirochaetales.</title>
        <authorList>
            <person name="Grana-Miraglia L."/>
            <person name="Sikutova S."/>
            <person name="Fingerle V."/>
            <person name="Sing A."/>
            <person name="Castillo-Ramirez S."/>
            <person name="Margos G."/>
            <person name="Rudolf I."/>
        </authorList>
    </citation>
    <scope>NUCLEOTIDE SEQUENCE [LARGE SCALE GENOMIC DNA]</scope>
    <source>
        <strain evidence="14 15">BR193</strain>
    </source>
</reference>
<evidence type="ECO:0000256" key="11">
    <source>
        <dbReference type="RuleBase" id="RU000639"/>
    </source>
</evidence>
<accession>A0A968G878</accession>
<evidence type="ECO:0000256" key="5">
    <source>
        <dbReference type="ARBA" id="ARBA00023016"/>
    </source>
</evidence>
<dbReference type="GO" id="GO:0042803">
    <property type="term" value="F:protein homodimerization activity"/>
    <property type="evidence" value="ECO:0007669"/>
    <property type="project" value="InterPro"/>
</dbReference>
<dbReference type="Proteomes" id="UP000711995">
    <property type="component" value="Unassembled WGS sequence"/>
</dbReference>
<protein>
    <recommendedName>
        <fullName evidence="8 10">Protein GrpE</fullName>
    </recommendedName>
    <alternativeName>
        <fullName evidence="9 10">HSP-70 cofactor</fullName>
    </alternativeName>
</protein>
<evidence type="ECO:0000256" key="10">
    <source>
        <dbReference type="HAMAP-Rule" id="MF_01151"/>
    </source>
</evidence>
<dbReference type="PROSITE" id="PS01071">
    <property type="entry name" value="GRPE"/>
    <property type="match status" value="1"/>
</dbReference>
<evidence type="ECO:0000256" key="3">
    <source>
        <dbReference type="ARBA" id="ARBA00011738"/>
    </source>
</evidence>
<evidence type="ECO:0000256" key="4">
    <source>
        <dbReference type="ARBA" id="ARBA00022490"/>
    </source>
</evidence>
<comment type="caution">
    <text evidence="14">The sequence shown here is derived from an EMBL/GenBank/DDBJ whole genome shotgun (WGS) entry which is preliminary data.</text>
</comment>
<dbReference type="InterPro" id="IPR000740">
    <property type="entry name" value="GrpE"/>
</dbReference>
<feature type="region of interest" description="Disordered" evidence="13">
    <location>
        <begin position="1"/>
        <end position="43"/>
    </location>
</feature>
<keyword evidence="15" id="KW-1185">Reference proteome</keyword>
<dbReference type="SUPFAM" id="SSF58014">
    <property type="entry name" value="Coiled-coil domain of nucleotide exchange factor GrpE"/>
    <property type="match status" value="1"/>
</dbReference>
<dbReference type="PRINTS" id="PR00773">
    <property type="entry name" value="GRPEPROTEIN"/>
</dbReference>
<dbReference type="InterPro" id="IPR009012">
    <property type="entry name" value="GrpE_head"/>
</dbReference>
<comment type="subunit">
    <text evidence="3 10">Homodimer.</text>
</comment>
<evidence type="ECO:0000313" key="15">
    <source>
        <dbReference type="Proteomes" id="UP000711995"/>
    </source>
</evidence>
<sequence length="204" mass="23568">MANKKRENDNTSPEKIEPVESGIHEEQENPIPTEEVSTKEDHVEQLKEEITKLSLEKAELQDMYLRKHADFENYRKRMAKEKTESIQYANADLIEKMLDVLDNFERAKKAAVDQNDIQAVIDGINMIESNLISLLNNKGLNRLECVDRPFNPEHHLAISMEESEEIQEAKVIEEFQAGYLLHDRLIRTAKVKVALPKSKEEQKG</sequence>
<evidence type="ECO:0000313" key="14">
    <source>
        <dbReference type="EMBL" id="NIZ40370.1"/>
    </source>
</evidence>
<comment type="function">
    <text evidence="7 10 11">Participates actively in the response to hyperosmotic and heat shock by preventing the aggregation of stress-denatured proteins, in association with DnaK and GrpE. It is the nucleotide exchange factor for DnaK and may function as a thermosensor. Unfolded proteins bind initially to DnaJ; upon interaction with the DnaJ-bound protein, DnaK hydrolyzes its bound ATP, resulting in the formation of a stable complex. GrpE releases ADP from DnaK; ATP binding to DnaK triggers the release of the substrate protein, thus completing the reaction cycle. Several rounds of ATP-dependent interactions between DnaJ, DnaK and GrpE are required for fully efficient folding.</text>
</comment>
<dbReference type="GO" id="GO:0006457">
    <property type="term" value="P:protein folding"/>
    <property type="evidence" value="ECO:0007669"/>
    <property type="project" value="InterPro"/>
</dbReference>
<dbReference type="HAMAP" id="MF_01151">
    <property type="entry name" value="GrpE"/>
    <property type="match status" value="1"/>
</dbReference>
<proteinExistence type="inferred from homology"/>
<evidence type="ECO:0000256" key="1">
    <source>
        <dbReference type="ARBA" id="ARBA00004496"/>
    </source>
</evidence>
<organism evidence="14 15">
    <name type="scientific">Entomospira entomophila</name>
    <dbReference type="NCBI Taxonomy" id="2719988"/>
    <lineage>
        <taxon>Bacteria</taxon>
        <taxon>Pseudomonadati</taxon>
        <taxon>Spirochaetota</taxon>
        <taxon>Spirochaetia</taxon>
        <taxon>Spirochaetales</taxon>
        <taxon>Spirochaetaceae</taxon>
        <taxon>Entomospira</taxon>
    </lineage>
</organism>